<evidence type="ECO:0000313" key="2">
    <source>
        <dbReference type="Proteomes" id="UP001306119"/>
    </source>
</evidence>
<comment type="caution">
    <text evidence="1">The sequence shown here is derived from an EMBL/GenBank/DDBJ whole genome shotgun (WGS) entry which is preliminary data.</text>
</comment>
<dbReference type="Proteomes" id="UP001306119">
    <property type="component" value="Unassembled WGS sequence"/>
</dbReference>
<name>A0ABU6LB27_9GAMM</name>
<dbReference type="InterPro" id="IPR021254">
    <property type="entry name" value="DUF2806"/>
</dbReference>
<proteinExistence type="predicted"/>
<dbReference type="EMBL" id="JAYXUG010000027">
    <property type="protein sequence ID" value="MEC6833752.1"/>
    <property type="molecule type" value="Genomic_DNA"/>
</dbReference>
<dbReference type="Pfam" id="PF10987">
    <property type="entry name" value="DUF2806"/>
    <property type="match status" value="1"/>
</dbReference>
<sequence>MMAVINKNLTVSGYLIMTLPLLKKTQVKRPLINSKNRTHFLAQQFGYSGLINPNNAQSLADRYINCQQLQHQQEQHNVEIIFKLAYDKCNNETTTEPDPDWLVRFIKMAKQVYSLSMQKLWARILKKELITPGSTSLKTLTILISMTHKETILFQRVIGVSCQINNSKDRKIITSIRTKAKFIDFRKKSKNHVIEYHQYGLPYSSITILMDLGLILKTEFESSKINYTTHLQLLHNMRHSLNCYNKNTSITYYRISPTGQELASLIEYKKNSEYQIYLLDLLSQMFTITTEQ</sequence>
<reference evidence="1 2" key="1">
    <citation type="submission" date="2024-01" db="EMBL/GenBank/DDBJ databases">
        <title>Active colonisers of the gastrointestinal tract of Atlantic salmon farmed in a warm water region.</title>
        <authorList>
            <person name="Bowman J.P."/>
        </authorList>
    </citation>
    <scope>NUCLEOTIDE SEQUENCE [LARGE SCALE GENOMIC DNA]</scope>
    <source>
        <strain evidence="1 2">S3MW1</strain>
    </source>
</reference>
<keyword evidence="2" id="KW-1185">Reference proteome</keyword>
<protein>
    <submittedName>
        <fullName evidence="1">TIGR03899 family protein</fullName>
    </submittedName>
</protein>
<organism evidence="1 2">
    <name type="scientific">Photobacterium toruni</name>
    <dbReference type="NCBI Taxonomy" id="1935446"/>
    <lineage>
        <taxon>Bacteria</taxon>
        <taxon>Pseudomonadati</taxon>
        <taxon>Pseudomonadota</taxon>
        <taxon>Gammaproteobacteria</taxon>
        <taxon>Vibrionales</taxon>
        <taxon>Vibrionaceae</taxon>
        <taxon>Photobacterium</taxon>
    </lineage>
</organism>
<accession>A0ABU6LB27</accession>
<evidence type="ECO:0000313" key="1">
    <source>
        <dbReference type="EMBL" id="MEC6833752.1"/>
    </source>
</evidence>
<gene>
    <name evidence="1" type="ORF">VXS06_18470</name>
</gene>
<dbReference type="RefSeq" id="WP_080174964.1">
    <property type="nucleotide sequence ID" value="NZ_AP024854.1"/>
</dbReference>
<dbReference type="NCBIfam" id="TIGR03899">
    <property type="entry name" value="TIGR03899 family protein"/>
    <property type="match status" value="1"/>
</dbReference>